<dbReference type="GO" id="GO:0000287">
    <property type="term" value="F:magnesium ion binding"/>
    <property type="evidence" value="ECO:0007669"/>
    <property type="project" value="UniProtKB-UniRule"/>
</dbReference>
<dbReference type="InterPro" id="IPR012006">
    <property type="entry name" value="CCA_bact"/>
</dbReference>
<dbReference type="Gene3D" id="3.30.460.10">
    <property type="entry name" value="Beta Polymerase, domain 2"/>
    <property type="match status" value="1"/>
</dbReference>
<evidence type="ECO:0000256" key="2">
    <source>
        <dbReference type="ARBA" id="ARBA00022679"/>
    </source>
</evidence>
<dbReference type="RefSeq" id="WP_107493946.1">
    <property type="nucleotide sequence ID" value="NZ_PZKC01000009.1"/>
</dbReference>
<reference evidence="13 14" key="1">
    <citation type="submission" date="2018-03" db="EMBL/GenBank/DDBJ databases">
        <authorList>
            <person name="Keele B.F."/>
        </authorList>
    </citation>
    <scope>NUCLEOTIDE SEQUENCE [LARGE SCALE GENOMIC DNA]</scope>
    <source>
        <strain evidence="13 14">D20</strain>
    </source>
</reference>
<comment type="domain">
    <text evidence="11">Comprises two domains: an N-terminal domain containing the nucleotidyltransferase activity and a C-terminal HD domain associated with both phosphodiesterase and phosphatase activities.</text>
</comment>
<feature type="binding site" evidence="11">
    <location>
        <position position="140"/>
    </location>
    <ligand>
        <name>CTP</name>
        <dbReference type="ChEBI" id="CHEBI:37563"/>
    </ligand>
</feature>
<dbReference type="Pfam" id="PF12627">
    <property type="entry name" value="PolyA_pol_RNAbd"/>
    <property type="match status" value="1"/>
</dbReference>
<dbReference type="Pfam" id="PF01966">
    <property type="entry name" value="HD"/>
    <property type="match status" value="1"/>
</dbReference>
<dbReference type="GO" id="GO:0016791">
    <property type="term" value="F:phosphatase activity"/>
    <property type="evidence" value="ECO:0007669"/>
    <property type="project" value="UniProtKB-UniRule"/>
</dbReference>
<evidence type="ECO:0000256" key="4">
    <source>
        <dbReference type="ARBA" id="ARBA00022695"/>
    </source>
</evidence>
<dbReference type="GO" id="GO:0000049">
    <property type="term" value="F:tRNA binding"/>
    <property type="evidence" value="ECO:0007669"/>
    <property type="project" value="UniProtKB-UniRule"/>
</dbReference>
<comment type="cofactor">
    <cofactor evidence="11">
        <name>Mg(2+)</name>
        <dbReference type="ChEBI" id="CHEBI:18420"/>
    </cofactor>
    <text evidence="11">Magnesium is required for nucleotidyltransferase activity.</text>
</comment>
<dbReference type="InterPro" id="IPR002646">
    <property type="entry name" value="PolA_pol_head_dom"/>
</dbReference>
<reference evidence="13 14" key="2">
    <citation type="submission" date="2018-04" db="EMBL/GenBank/DDBJ databases">
        <title>Thauera lacus sp. nov., isolated from an saline lake in Inner Mongolia, China.</title>
        <authorList>
            <person name="Liang Q.-Y."/>
        </authorList>
    </citation>
    <scope>NUCLEOTIDE SEQUENCE [LARGE SCALE GENOMIC DNA]</scope>
    <source>
        <strain evidence="13 14">D20</strain>
    </source>
</reference>
<evidence type="ECO:0000259" key="12">
    <source>
        <dbReference type="PROSITE" id="PS51831"/>
    </source>
</evidence>
<feature type="binding site" evidence="11">
    <location>
        <position position="91"/>
    </location>
    <ligand>
        <name>ATP</name>
        <dbReference type="ChEBI" id="CHEBI:30616"/>
    </ligand>
</feature>
<dbReference type="AlphaFoldDB" id="A0A2T4IDY8"/>
<dbReference type="PIRSF" id="PIRSF000813">
    <property type="entry name" value="CCA_bact"/>
    <property type="match status" value="1"/>
</dbReference>
<feature type="binding site" evidence="11">
    <location>
        <position position="8"/>
    </location>
    <ligand>
        <name>ATP</name>
        <dbReference type="ChEBI" id="CHEBI:30616"/>
    </ligand>
</feature>
<dbReference type="GO" id="GO:0004810">
    <property type="term" value="F:CCA tRNA nucleotidyltransferase activity"/>
    <property type="evidence" value="ECO:0007669"/>
    <property type="project" value="UniProtKB-UniRule"/>
</dbReference>
<dbReference type="PROSITE" id="PS51831">
    <property type="entry name" value="HD"/>
    <property type="match status" value="1"/>
</dbReference>
<comment type="catalytic activity">
    <reaction evidence="11">
        <text>a tRNA precursor + 2 CTP + ATP = a tRNA with a 3' CCA end + 3 diphosphate</text>
        <dbReference type="Rhea" id="RHEA:14433"/>
        <dbReference type="Rhea" id="RHEA-COMP:10465"/>
        <dbReference type="Rhea" id="RHEA-COMP:10468"/>
        <dbReference type="ChEBI" id="CHEBI:30616"/>
        <dbReference type="ChEBI" id="CHEBI:33019"/>
        <dbReference type="ChEBI" id="CHEBI:37563"/>
        <dbReference type="ChEBI" id="CHEBI:74896"/>
        <dbReference type="ChEBI" id="CHEBI:83071"/>
        <dbReference type="EC" id="2.7.7.72"/>
    </reaction>
</comment>
<dbReference type="PANTHER" id="PTHR47545">
    <property type="entry name" value="MULTIFUNCTIONAL CCA PROTEIN"/>
    <property type="match status" value="1"/>
</dbReference>
<dbReference type="InterPro" id="IPR006674">
    <property type="entry name" value="HD_domain"/>
</dbReference>
<dbReference type="EC" id="3.1.3.-" evidence="11"/>
<dbReference type="GO" id="GO:0005524">
    <property type="term" value="F:ATP binding"/>
    <property type="evidence" value="ECO:0007669"/>
    <property type="project" value="UniProtKB-UniRule"/>
</dbReference>
<evidence type="ECO:0000256" key="5">
    <source>
        <dbReference type="ARBA" id="ARBA00022723"/>
    </source>
</evidence>
<keyword evidence="3 11" id="KW-0819">tRNA processing</keyword>
<comment type="function">
    <text evidence="11">Catalyzes the addition and repair of the essential 3'-terminal CCA sequence in tRNAs without using a nucleic acid template. Adds these three nucleotides in the order of C, C, and A to the tRNA nucleotide-73, using CTP and ATP as substrates and producing inorganic pyrophosphate. tRNA 3'-terminal CCA addition is required both for tRNA processing and repair. Also involved in tRNA surveillance by mediating tandem CCA addition to generate a CCACCA at the 3' terminus of unstable tRNAs. While stable tRNAs receive only 3'-terminal CCA, unstable tRNAs are marked with CCACCA and rapidly degraded.</text>
</comment>
<dbReference type="EMBL" id="PZKC01000009">
    <property type="protein sequence ID" value="PTD95983.1"/>
    <property type="molecule type" value="Genomic_DNA"/>
</dbReference>
<keyword evidence="5 11" id="KW-0479">Metal-binding</keyword>
<evidence type="ECO:0000256" key="11">
    <source>
        <dbReference type="HAMAP-Rule" id="MF_01261"/>
    </source>
</evidence>
<evidence type="ECO:0000256" key="8">
    <source>
        <dbReference type="ARBA" id="ARBA00022840"/>
    </source>
</evidence>
<keyword evidence="7 11" id="KW-0692">RNA repair</keyword>
<comment type="caution">
    <text evidence="13">The sequence shown here is derived from an EMBL/GenBank/DDBJ whole genome shotgun (WGS) entry which is preliminary data.</text>
</comment>
<feature type="domain" description="HD" evidence="12">
    <location>
        <begin position="226"/>
        <end position="327"/>
    </location>
</feature>
<dbReference type="CDD" id="cd00077">
    <property type="entry name" value="HDc"/>
    <property type="match status" value="1"/>
</dbReference>
<feature type="binding site" evidence="11">
    <location>
        <position position="11"/>
    </location>
    <ligand>
        <name>ATP</name>
        <dbReference type="ChEBI" id="CHEBI:30616"/>
    </ligand>
</feature>
<feature type="binding site" evidence="11">
    <location>
        <position position="23"/>
    </location>
    <ligand>
        <name>Mg(2+)</name>
        <dbReference type="ChEBI" id="CHEBI:18420"/>
    </ligand>
</feature>
<dbReference type="Gene3D" id="1.10.3090.10">
    <property type="entry name" value="cca-adding enzyme, domain 2"/>
    <property type="match status" value="1"/>
</dbReference>
<dbReference type="OrthoDB" id="9805698at2"/>
<dbReference type="HAMAP" id="MF_01261">
    <property type="entry name" value="CCA_bact_type1"/>
    <property type="match status" value="1"/>
</dbReference>
<dbReference type="SUPFAM" id="SSF81891">
    <property type="entry name" value="Poly A polymerase C-terminal region-like"/>
    <property type="match status" value="1"/>
</dbReference>
<keyword evidence="6 11" id="KW-0547">Nucleotide-binding</keyword>
<dbReference type="InterPro" id="IPR032828">
    <property type="entry name" value="PolyA_RNA-bd"/>
</dbReference>
<feature type="binding site" evidence="11">
    <location>
        <position position="137"/>
    </location>
    <ligand>
        <name>CTP</name>
        <dbReference type="ChEBI" id="CHEBI:37563"/>
    </ligand>
</feature>
<comment type="miscellaneous">
    <text evidence="11">A single active site specifically recognizes both ATP and CTP and is responsible for their addition.</text>
</comment>
<evidence type="ECO:0000256" key="7">
    <source>
        <dbReference type="ARBA" id="ARBA00022800"/>
    </source>
</evidence>
<organism evidence="13 14">
    <name type="scientific">Pseudothauera lacus</name>
    <dbReference type="NCBI Taxonomy" id="2136175"/>
    <lineage>
        <taxon>Bacteria</taxon>
        <taxon>Pseudomonadati</taxon>
        <taxon>Pseudomonadota</taxon>
        <taxon>Betaproteobacteria</taxon>
        <taxon>Rhodocyclales</taxon>
        <taxon>Zoogloeaceae</taxon>
        <taxon>Pseudothauera</taxon>
    </lineage>
</organism>
<dbReference type="GO" id="GO:0042245">
    <property type="term" value="P:RNA repair"/>
    <property type="evidence" value="ECO:0007669"/>
    <property type="project" value="UniProtKB-KW"/>
</dbReference>
<accession>A0A2T4IDY8</accession>
<dbReference type="Pfam" id="PF01743">
    <property type="entry name" value="PolyA_pol"/>
    <property type="match status" value="1"/>
</dbReference>
<feature type="binding site" evidence="11">
    <location>
        <position position="91"/>
    </location>
    <ligand>
        <name>CTP</name>
        <dbReference type="ChEBI" id="CHEBI:37563"/>
    </ligand>
</feature>
<evidence type="ECO:0000256" key="1">
    <source>
        <dbReference type="ARBA" id="ARBA00022596"/>
    </source>
</evidence>
<evidence type="ECO:0000313" key="13">
    <source>
        <dbReference type="EMBL" id="PTD95983.1"/>
    </source>
</evidence>
<comment type="cofactor">
    <cofactor evidence="11">
        <name>Ni(2+)</name>
        <dbReference type="ChEBI" id="CHEBI:49786"/>
    </cofactor>
    <text evidence="11">Nickel for phosphatase activity.</text>
</comment>
<dbReference type="GO" id="GO:0004112">
    <property type="term" value="F:cyclic-nucleotide phosphodiesterase activity"/>
    <property type="evidence" value="ECO:0007669"/>
    <property type="project" value="UniProtKB-UniRule"/>
</dbReference>
<keyword evidence="10 11" id="KW-0694">RNA-binding</keyword>
<feature type="binding site" evidence="11">
    <location>
        <position position="140"/>
    </location>
    <ligand>
        <name>ATP</name>
        <dbReference type="ChEBI" id="CHEBI:30616"/>
    </ligand>
</feature>
<evidence type="ECO:0000313" key="14">
    <source>
        <dbReference type="Proteomes" id="UP000241193"/>
    </source>
</evidence>
<dbReference type="EC" id="3.1.4.-" evidence="11"/>
<dbReference type="InterPro" id="IPR050124">
    <property type="entry name" value="tRNA_CCA-adding_enzyme"/>
</dbReference>
<dbReference type="HAMAP" id="MF_01262">
    <property type="entry name" value="CCA_bact_type2"/>
    <property type="match status" value="1"/>
</dbReference>
<dbReference type="CDD" id="cd05398">
    <property type="entry name" value="NT_ClassII-CCAase"/>
    <property type="match status" value="1"/>
</dbReference>
<dbReference type="SUPFAM" id="SSF81301">
    <property type="entry name" value="Nucleotidyltransferase"/>
    <property type="match status" value="1"/>
</dbReference>
<comment type="subunit">
    <text evidence="11">Monomer. Can also form homodimers and oligomers.</text>
</comment>
<dbReference type="EC" id="2.7.7.72" evidence="11"/>
<feature type="binding site" evidence="11">
    <location>
        <position position="137"/>
    </location>
    <ligand>
        <name>ATP</name>
        <dbReference type="ChEBI" id="CHEBI:30616"/>
    </ligand>
</feature>
<dbReference type="Proteomes" id="UP000241193">
    <property type="component" value="Unassembled WGS sequence"/>
</dbReference>
<keyword evidence="1 11" id="KW-0533">Nickel</keyword>
<evidence type="ECO:0000256" key="9">
    <source>
        <dbReference type="ARBA" id="ARBA00022842"/>
    </source>
</evidence>
<evidence type="ECO:0000256" key="6">
    <source>
        <dbReference type="ARBA" id="ARBA00022741"/>
    </source>
</evidence>
<evidence type="ECO:0000256" key="10">
    <source>
        <dbReference type="ARBA" id="ARBA00022884"/>
    </source>
</evidence>
<dbReference type="PANTHER" id="PTHR47545:SF1">
    <property type="entry name" value="MULTIFUNCTIONAL CCA PROTEIN"/>
    <property type="match status" value="1"/>
</dbReference>
<keyword evidence="11" id="KW-0378">Hydrolase</keyword>
<dbReference type="GO" id="GO:0160016">
    <property type="term" value="F:CCACCA tRNA nucleotidyltransferase activity"/>
    <property type="evidence" value="ECO:0007669"/>
    <property type="project" value="RHEA"/>
</dbReference>
<dbReference type="GO" id="GO:0001680">
    <property type="term" value="P:tRNA 3'-terminal CCA addition"/>
    <property type="evidence" value="ECO:0007669"/>
    <property type="project" value="UniProtKB-UniRule"/>
</dbReference>
<keyword evidence="9 11" id="KW-0460">Magnesium</keyword>
<dbReference type="InterPro" id="IPR043519">
    <property type="entry name" value="NT_sf"/>
</dbReference>
<dbReference type="SMART" id="SM00471">
    <property type="entry name" value="HDc"/>
    <property type="match status" value="1"/>
</dbReference>
<keyword evidence="8 11" id="KW-0067">ATP-binding</keyword>
<comment type="similarity">
    <text evidence="11">Belongs to the tRNA nucleotidyltransferase/poly(A) polymerase family. Bacterial CCA-adding enzyme type 1 subfamily.</text>
</comment>
<keyword evidence="11" id="KW-0511">Multifunctional enzyme</keyword>
<dbReference type="InterPro" id="IPR003607">
    <property type="entry name" value="HD/PDEase_dom"/>
</dbReference>
<name>A0A2T4IDY8_9RHOO</name>
<keyword evidence="4 11" id="KW-0548">Nucleotidyltransferase</keyword>
<feature type="binding site" evidence="11">
    <location>
        <position position="8"/>
    </location>
    <ligand>
        <name>CTP</name>
        <dbReference type="ChEBI" id="CHEBI:37563"/>
    </ligand>
</feature>
<proteinExistence type="inferred from homology"/>
<protein>
    <recommendedName>
        <fullName evidence="11">Multifunctional CCA protein</fullName>
    </recommendedName>
    <domain>
        <recommendedName>
            <fullName evidence="11">CCA-adding enzyme</fullName>
            <ecNumber evidence="11">2.7.7.72</ecNumber>
        </recommendedName>
        <alternativeName>
            <fullName evidence="11">CCA tRNA nucleotidyltransferase</fullName>
        </alternativeName>
        <alternativeName>
            <fullName evidence="11">tRNA CCA-pyrophosphorylase</fullName>
        </alternativeName>
        <alternativeName>
            <fullName evidence="11">tRNA adenylyl-/cytidylyl-transferase</fullName>
        </alternativeName>
        <alternativeName>
            <fullName evidence="11">tRNA nucleotidyltransferase</fullName>
        </alternativeName>
        <alternativeName>
            <fullName evidence="11">tRNA-NT</fullName>
        </alternativeName>
    </domain>
    <domain>
        <recommendedName>
            <fullName evidence="11">2'-nucleotidase</fullName>
            <ecNumber evidence="11">3.1.3.-</ecNumber>
        </recommendedName>
    </domain>
    <domain>
        <recommendedName>
            <fullName evidence="11">2',3'-cyclic phosphodiesterase</fullName>
            <ecNumber evidence="11">3.1.4.-</ecNumber>
        </recommendedName>
    </domain>
    <domain>
        <recommendedName>
            <fullName evidence="11">Phosphatase</fullName>
        </recommendedName>
    </domain>
</protein>
<comment type="catalytic activity">
    <reaction evidence="11">
        <text>a tRNA with a 3' CCA end + 2 CTP + ATP = a tRNA with a 3' CCACCA end + 3 diphosphate</text>
        <dbReference type="Rhea" id="RHEA:76235"/>
        <dbReference type="Rhea" id="RHEA-COMP:10468"/>
        <dbReference type="Rhea" id="RHEA-COMP:18655"/>
        <dbReference type="ChEBI" id="CHEBI:30616"/>
        <dbReference type="ChEBI" id="CHEBI:33019"/>
        <dbReference type="ChEBI" id="CHEBI:37563"/>
        <dbReference type="ChEBI" id="CHEBI:83071"/>
        <dbReference type="ChEBI" id="CHEBI:195187"/>
    </reaction>
</comment>
<evidence type="ECO:0000256" key="3">
    <source>
        <dbReference type="ARBA" id="ARBA00022694"/>
    </source>
</evidence>
<gene>
    <name evidence="11" type="primary">cca</name>
    <name evidence="13" type="ORF">C8261_11925</name>
</gene>
<feature type="binding site" evidence="11">
    <location>
        <position position="21"/>
    </location>
    <ligand>
        <name>Mg(2+)</name>
        <dbReference type="ChEBI" id="CHEBI:18420"/>
    </ligand>
</feature>
<feature type="binding site" evidence="11">
    <location>
        <position position="11"/>
    </location>
    <ligand>
        <name>CTP</name>
        <dbReference type="ChEBI" id="CHEBI:37563"/>
    </ligand>
</feature>
<dbReference type="NCBIfam" id="NF008137">
    <property type="entry name" value="PRK10885.1"/>
    <property type="match status" value="1"/>
</dbReference>
<keyword evidence="14" id="KW-1185">Reference proteome</keyword>
<keyword evidence="2 11" id="KW-0808">Transferase</keyword>
<sequence>MRCYVVGGAVRDELLGLPVKDRDWVVVGASAAELTAQGFLPVGKDFPVFLHPETREEYALARTERKSGHGYKGFVVHAAPEVTLEEDLLRRDLTINAIARDRDGTLIDPYGGQADLAARRFRHVSPAFAEDPLRILRVARFAARFTTFTVAEETQALMRRMVEAGEVDHLVAERVWQELARGLMEQRPSRMIRVLRQCGALARLLPELDRLFGVPQPPRHHPEIDTGDHVLRVIDIAAASAQPLAVRWACLLHDLGKGDTPAGILPHHYGHEARSARRAREVSERLKAPAECRELAELVAREHGIIPRIDELRAETIVKILERSDALRRPQRFEQLLAACACDARGRLGHEQQDYPATAAWLNALDRVRSVDAGAIARQCADRSGIAAAVHAARVAALRTLPGKC</sequence>